<keyword evidence="2" id="KW-1185">Reference proteome</keyword>
<dbReference type="InParanoid" id="G8YDR9"/>
<proteinExistence type="predicted"/>
<gene>
    <name evidence="1" type="primary">Piso0_002878</name>
    <name evidence="1" type="ORF">GNLVRS01_PISO0J21525g</name>
</gene>
<dbReference type="HOGENOM" id="CLU_1982383_0_0_1"/>
<dbReference type="EMBL" id="FO082050">
    <property type="protein sequence ID" value="CCE83100.1"/>
    <property type="molecule type" value="Genomic_DNA"/>
</dbReference>
<protein>
    <submittedName>
        <fullName evidence="1">Piso0_002878 protein</fullName>
    </submittedName>
</protein>
<dbReference type="Proteomes" id="UP000005222">
    <property type="component" value="Chromosome J"/>
</dbReference>
<organism evidence="1 2">
    <name type="scientific">Pichia sorbitophila (strain ATCC MYA-4447 / BCRC 22081 / CBS 7064 / NBRC 10061 / NRRL Y-12695)</name>
    <name type="common">Hybrid yeast</name>
    <dbReference type="NCBI Taxonomy" id="559304"/>
    <lineage>
        <taxon>Eukaryota</taxon>
        <taxon>Fungi</taxon>
        <taxon>Dikarya</taxon>
        <taxon>Ascomycota</taxon>
        <taxon>Saccharomycotina</taxon>
        <taxon>Pichiomycetes</taxon>
        <taxon>Debaryomycetaceae</taxon>
        <taxon>Millerozyma</taxon>
    </lineage>
</organism>
<reference evidence="1 2" key="1">
    <citation type="journal article" date="2012" name="G3 (Bethesda)">
        <title>Pichia sorbitophila, an interspecies yeast hybrid reveals early steps of genome resolution following polyploidization.</title>
        <authorList>
            <person name="Leh Louis V."/>
            <person name="Despons L."/>
            <person name="Friedrich A."/>
            <person name="Martin T."/>
            <person name="Durrens P."/>
            <person name="Casaregola S."/>
            <person name="Neuveglise C."/>
            <person name="Fairhead C."/>
            <person name="Marck C."/>
            <person name="Cruz J.A."/>
            <person name="Straub M.L."/>
            <person name="Kugler V."/>
            <person name="Sacerdot C."/>
            <person name="Uzunov Z."/>
            <person name="Thierry A."/>
            <person name="Weiss S."/>
            <person name="Bleykasten C."/>
            <person name="De Montigny J."/>
            <person name="Jacques N."/>
            <person name="Jung P."/>
            <person name="Lemaire M."/>
            <person name="Mallet S."/>
            <person name="Morel G."/>
            <person name="Richard G.F."/>
            <person name="Sarkar A."/>
            <person name="Savel G."/>
            <person name="Schacherer J."/>
            <person name="Seret M.L."/>
            <person name="Talla E."/>
            <person name="Samson G."/>
            <person name="Jubin C."/>
            <person name="Poulain J."/>
            <person name="Vacherie B."/>
            <person name="Barbe V."/>
            <person name="Pelletier E."/>
            <person name="Sherman D.J."/>
            <person name="Westhof E."/>
            <person name="Weissenbach J."/>
            <person name="Baret P.V."/>
            <person name="Wincker P."/>
            <person name="Gaillardin C."/>
            <person name="Dujon B."/>
            <person name="Souciet J.L."/>
        </authorList>
    </citation>
    <scope>NUCLEOTIDE SEQUENCE [LARGE SCALE GENOMIC DNA]</scope>
    <source>
        <strain evidence="2">ATCC MYA-4447 / BCRC 22081 / CBS 7064 / NBRC 10061 / NRRL Y-12695</strain>
    </source>
</reference>
<evidence type="ECO:0000313" key="1">
    <source>
        <dbReference type="EMBL" id="CCE83100.1"/>
    </source>
</evidence>
<sequence>MIRISFDENKPLQEDAKSNIHDMSVVEAVPPSDILDDSNSSNILNIFFDIKSGTKEDKRLALKIDFFILTFGCLDVRCFLAYLYLQSLLSLLPNHASIFKPIPSADKQREIVRIYGAKLFFGQCSS</sequence>
<name>G8YDR9_PICSO</name>
<evidence type="ECO:0000313" key="2">
    <source>
        <dbReference type="Proteomes" id="UP000005222"/>
    </source>
</evidence>
<dbReference type="AlphaFoldDB" id="G8YDR9"/>
<accession>G8YDR9</accession>